<keyword evidence="10 11" id="KW-0472">Membrane</keyword>
<dbReference type="InterPro" id="IPR011527">
    <property type="entry name" value="ABC1_TM_dom"/>
</dbReference>
<evidence type="ECO:0000256" key="6">
    <source>
        <dbReference type="ARBA" id="ARBA00022692"/>
    </source>
</evidence>
<keyword evidence="6 11" id="KW-0812">Transmembrane</keyword>
<feature type="domain" description="ABC transporter" evidence="12">
    <location>
        <begin position="375"/>
        <end position="611"/>
    </location>
</feature>
<evidence type="ECO:0000313" key="14">
    <source>
        <dbReference type="EMBL" id="GGA49642.1"/>
    </source>
</evidence>
<comment type="similarity">
    <text evidence="2">Belongs to the ABC transporter superfamily.</text>
</comment>
<evidence type="ECO:0000259" key="12">
    <source>
        <dbReference type="PROSITE" id="PS50893"/>
    </source>
</evidence>
<dbReference type="SMART" id="SM00382">
    <property type="entry name" value="AAA"/>
    <property type="match status" value="1"/>
</dbReference>
<keyword evidence="15" id="KW-1185">Reference proteome</keyword>
<dbReference type="PANTHER" id="PTHR43394:SF1">
    <property type="entry name" value="ATP-BINDING CASSETTE SUB-FAMILY B MEMBER 10, MITOCHONDRIAL"/>
    <property type="match status" value="1"/>
</dbReference>
<keyword evidence="9 11" id="KW-1133">Transmembrane helix</keyword>
<feature type="transmembrane region" description="Helical" evidence="11">
    <location>
        <begin position="50"/>
        <end position="71"/>
    </location>
</feature>
<dbReference type="FunFam" id="3.40.50.300:FF:000221">
    <property type="entry name" value="Multidrug ABC transporter ATP-binding protein"/>
    <property type="match status" value="1"/>
</dbReference>
<evidence type="ECO:0000256" key="11">
    <source>
        <dbReference type="SAM" id="Phobius"/>
    </source>
</evidence>
<dbReference type="PROSITE" id="PS50893">
    <property type="entry name" value="ABC_TRANSPORTER_2"/>
    <property type="match status" value="1"/>
</dbReference>
<dbReference type="InterPro" id="IPR003593">
    <property type="entry name" value="AAA+_ATPase"/>
</dbReference>
<evidence type="ECO:0000256" key="1">
    <source>
        <dbReference type="ARBA" id="ARBA00004651"/>
    </source>
</evidence>
<dbReference type="Proteomes" id="UP000596977">
    <property type="component" value="Unassembled WGS sequence"/>
</dbReference>
<dbReference type="Gene3D" id="1.20.1560.10">
    <property type="entry name" value="ABC transporter type 1, transmembrane domain"/>
    <property type="match status" value="1"/>
</dbReference>
<feature type="transmembrane region" description="Helical" evidence="11">
    <location>
        <begin position="91"/>
        <end position="112"/>
    </location>
</feature>
<dbReference type="SUPFAM" id="SSF52540">
    <property type="entry name" value="P-loop containing nucleoside triphosphate hydrolases"/>
    <property type="match status" value="1"/>
</dbReference>
<dbReference type="InterPro" id="IPR036640">
    <property type="entry name" value="ABC1_TM_sf"/>
</dbReference>
<gene>
    <name evidence="14" type="ORF">GCM10011499_19420</name>
</gene>
<evidence type="ECO:0000256" key="4">
    <source>
        <dbReference type="ARBA" id="ARBA00022475"/>
    </source>
</evidence>
<keyword evidence="3" id="KW-0813">Transport</keyword>
<evidence type="ECO:0000256" key="9">
    <source>
        <dbReference type="ARBA" id="ARBA00022989"/>
    </source>
</evidence>
<feature type="domain" description="ABC transmembrane type-1" evidence="13">
    <location>
        <begin position="52"/>
        <end position="341"/>
    </location>
</feature>
<dbReference type="InterPro" id="IPR039421">
    <property type="entry name" value="Type_1_exporter"/>
</dbReference>
<evidence type="ECO:0000256" key="5">
    <source>
        <dbReference type="ARBA" id="ARBA00022597"/>
    </source>
</evidence>
<sequence length="629" mass="68745">MNSDAIGSAAKRREKFAGNALDHVQAAGWGRGLNTIWRITRMALRHPWQVSFAIGSTFIAASLQLLIPVLLGRAVDQTQTVVTGGSAGSAAETALLVTALLLLATSVARGIFTMFQNYFSESVGHHTGYELRLAVYEKIQRLSFSFHDKVHSGDLITVGMLDLEGVRMFFSTGLVRIFLLGVLIGVGAYLLLSTDPMLGFLALSFVPFVAWRSSVAQIRLRLTWRELQERLSVLTRIMDENLGGIRVVRAFAAQAYEMAKFDKASKFALDLAHSRVGIRVRNTSAMTFSFFVAMGLVLLVGGNKVVAGEITVGTLTTFLTFMTILQMPVRQLGMMVNAFARASTCGGRLFALLDLDIAVKDKPGAKPLAVTDGIVRFDNVTFKYPDAPEKTVLRNISFEARRGQTVGIVGPPGSGKSTIAHLLPRFYDVAEGAITVDGQDIRDVTLASLRQAVTVVQQDSFLFTTTIENNIAYGDPWAQEQRVERASESAQLHNYVLGLPQGYTTVVGERGVSLSGGQRQRLSIARTLMLHPSIMVLDDSTAAIDAATEQRIRHAMRDYAKDRVTLIIAHRLSSLMHADLILFIENGEIVERGTHDELLAKGGRYRALYDLQVRPGDGILEIAGKTDNG</sequence>
<dbReference type="AlphaFoldDB" id="A0A916RBU9"/>
<evidence type="ECO:0000256" key="10">
    <source>
        <dbReference type="ARBA" id="ARBA00023136"/>
    </source>
</evidence>
<dbReference type="PANTHER" id="PTHR43394">
    <property type="entry name" value="ATP-DEPENDENT PERMEASE MDL1, MITOCHONDRIAL"/>
    <property type="match status" value="1"/>
</dbReference>
<dbReference type="CDD" id="cd18542">
    <property type="entry name" value="ABC_6TM_YknU_like"/>
    <property type="match status" value="1"/>
</dbReference>
<keyword evidence="8" id="KW-0067">ATP-binding</keyword>
<dbReference type="GO" id="GO:0005886">
    <property type="term" value="C:plasma membrane"/>
    <property type="evidence" value="ECO:0007669"/>
    <property type="project" value="UniProtKB-SubCell"/>
</dbReference>
<evidence type="ECO:0000256" key="2">
    <source>
        <dbReference type="ARBA" id="ARBA00005417"/>
    </source>
</evidence>
<dbReference type="InterPro" id="IPR027417">
    <property type="entry name" value="P-loop_NTPase"/>
</dbReference>
<dbReference type="Gene3D" id="3.40.50.300">
    <property type="entry name" value="P-loop containing nucleotide triphosphate hydrolases"/>
    <property type="match status" value="1"/>
</dbReference>
<keyword evidence="5" id="KW-0762">Sugar transport</keyword>
<dbReference type="InterPro" id="IPR017871">
    <property type="entry name" value="ABC_transporter-like_CS"/>
</dbReference>
<evidence type="ECO:0000313" key="15">
    <source>
        <dbReference type="Proteomes" id="UP000596977"/>
    </source>
</evidence>
<evidence type="ECO:0000256" key="8">
    <source>
        <dbReference type="ARBA" id="ARBA00022840"/>
    </source>
</evidence>
<comment type="subcellular location">
    <subcellularLocation>
        <location evidence="1">Cell membrane</location>
        <topology evidence="1">Multi-pass membrane protein</topology>
    </subcellularLocation>
</comment>
<dbReference type="OrthoDB" id="9804259at2"/>
<dbReference type="EMBL" id="BMKB01000003">
    <property type="protein sequence ID" value="GGA49642.1"/>
    <property type="molecule type" value="Genomic_DNA"/>
</dbReference>
<keyword evidence="4" id="KW-1003">Cell membrane</keyword>
<dbReference type="GO" id="GO:0015421">
    <property type="term" value="F:ABC-type oligopeptide transporter activity"/>
    <property type="evidence" value="ECO:0007669"/>
    <property type="project" value="TreeGrafter"/>
</dbReference>
<feature type="transmembrane region" description="Helical" evidence="11">
    <location>
        <begin position="283"/>
        <end position="300"/>
    </location>
</feature>
<dbReference type="InterPro" id="IPR003439">
    <property type="entry name" value="ABC_transporter-like_ATP-bd"/>
</dbReference>
<dbReference type="SUPFAM" id="SSF90123">
    <property type="entry name" value="ABC transporter transmembrane region"/>
    <property type="match status" value="1"/>
</dbReference>
<dbReference type="GO" id="GO:0016887">
    <property type="term" value="F:ATP hydrolysis activity"/>
    <property type="evidence" value="ECO:0007669"/>
    <property type="project" value="InterPro"/>
</dbReference>
<evidence type="ECO:0000256" key="3">
    <source>
        <dbReference type="ARBA" id="ARBA00022448"/>
    </source>
</evidence>
<dbReference type="RefSeq" id="WP_127074285.1">
    <property type="nucleotide sequence ID" value="NZ_BMKB01000003.1"/>
</dbReference>
<evidence type="ECO:0000259" key="13">
    <source>
        <dbReference type="PROSITE" id="PS50929"/>
    </source>
</evidence>
<reference evidence="14 15" key="1">
    <citation type="journal article" date="2014" name="Int. J. Syst. Evol. Microbiol.">
        <title>Complete genome sequence of Corynebacterium casei LMG S-19264T (=DSM 44701T), isolated from a smear-ripened cheese.</title>
        <authorList>
            <consortium name="US DOE Joint Genome Institute (JGI-PGF)"/>
            <person name="Walter F."/>
            <person name="Albersmeier A."/>
            <person name="Kalinowski J."/>
            <person name="Ruckert C."/>
        </authorList>
    </citation>
    <scope>NUCLEOTIDE SEQUENCE [LARGE SCALE GENOMIC DNA]</scope>
    <source>
        <strain evidence="14 15">CGMCC 1.15896</strain>
    </source>
</reference>
<dbReference type="PROSITE" id="PS50929">
    <property type="entry name" value="ABC_TM1F"/>
    <property type="match status" value="1"/>
</dbReference>
<dbReference type="Pfam" id="PF00664">
    <property type="entry name" value="ABC_membrane"/>
    <property type="match status" value="1"/>
</dbReference>
<keyword evidence="7" id="KW-0547">Nucleotide-binding</keyword>
<protein>
    <submittedName>
        <fullName evidence="14">Multidrug ABC transporter</fullName>
    </submittedName>
</protein>
<feature type="transmembrane region" description="Helical" evidence="11">
    <location>
        <begin position="173"/>
        <end position="192"/>
    </location>
</feature>
<organism evidence="14 15">
    <name type="scientific">Pelagibacterium lentulum</name>
    <dbReference type="NCBI Taxonomy" id="2029865"/>
    <lineage>
        <taxon>Bacteria</taxon>
        <taxon>Pseudomonadati</taxon>
        <taxon>Pseudomonadota</taxon>
        <taxon>Alphaproteobacteria</taxon>
        <taxon>Hyphomicrobiales</taxon>
        <taxon>Devosiaceae</taxon>
        <taxon>Pelagibacterium</taxon>
    </lineage>
</organism>
<feature type="transmembrane region" description="Helical" evidence="11">
    <location>
        <begin position="198"/>
        <end position="215"/>
    </location>
</feature>
<dbReference type="Pfam" id="PF00005">
    <property type="entry name" value="ABC_tran"/>
    <property type="match status" value="1"/>
</dbReference>
<accession>A0A916RBU9</accession>
<name>A0A916RBU9_9HYPH</name>
<dbReference type="PROSITE" id="PS00211">
    <property type="entry name" value="ABC_TRANSPORTER_1"/>
    <property type="match status" value="1"/>
</dbReference>
<proteinExistence type="inferred from homology"/>
<evidence type="ECO:0000256" key="7">
    <source>
        <dbReference type="ARBA" id="ARBA00022741"/>
    </source>
</evidence>
<dbReference type="GO" id="GO:0005524">
    <property type="term" value="F:ATP binding"/>
    <property type="evidence" value="ECO:0007669"/>
    <property type="project" value="UniProtKB-KW"/>
</dbReference>
<comment type="caution">
    <text evidence="14">The sequence shown here is derived from an EMBL/GenBank/DDBJ whole genome shotgun (WGS) entry which is preliminary data.</text>
</comment>